<evidence type="ECO:0000313" key="1">
    <source>
        <dbReference type="EMBL" id="TFZ39158.1"/>
    </source>
</evidence>
<keyword evidence="2" id="KW-1185">Reference proteome</keyword>
<sequence length="89" mass="10584">MITQVFFINDRTFKYFLEDMFSGTCAALDVLFLREVITLIHGERMAGLQLSRTYGYWMIADISRIKSFDKILFCLTQRNEHEGLFFWNV</sequence>
<protein>
    <submittedName>
        <fullName evidence="1">Uncharacterized protein</fullName>
    </submittedName>
</protein>
<organism evidence="1 2">
    <name type="scientific">Soehngenia longivitae</name>
    <dbReference type="NCBI Taxonomy" id="2562294"/>
    <lineage>
        <taxon>Bacteria</taxon>
        <taxon>Bacillati</taxon>
        <taxon>Bacillota</taxon>
        <taxon>Tissierellia</taxon>
        <taxon>Tissierellales</taxon>
        <taxon>Tissierellaceae</taxon>
        <taxon>Soehngenia</taxon>
    </lineage>
</organism>
<evidence type="ECO:0000313" key="2">
    <source>
        <dbReference type="Proteomes" id="UP000298381"/>
    </source>
</evidence>
<gene>
    <name evidence="1" type="ORF">E4100_09100</name>
</gene>
<name>A0A4Z0D1H0_9FIRM</name>
<comment type="caution">
    <text evidence="1">The sequence shown here is derived from an EMBL/GenBank/DDBJ whole genome shotgun (WGS) entry which is preliminary data.</text>
</comment>
<dbReference type="AlphaFoldDB" id="A0A4Z0D1H0"/>
<dbReference type="RefSeq" id="WP_135271738.1">
    <property type="nucleotide sequence ID" value="NZ_SRIB01000020.1"/>
</dbReference>
<proteinExistence type="predicted"/>
<dbReference type="Proteomes" id="UP000298381">
    <property type="component" value="Unassembled WGS sequence"/>
</dbReference>
<accession>A0A4Z0D1H0</accession>
<reference evidence="1 2" key="1">
    <citation type="submission" date="2019-03" db="EMBL/GenBank/DDBJ databases">
        <title>Draft genome sequence data and analysis of a Fermenting Bacterium, Soehngenia longevitae strain 1933PT, isolated from petroleum reservoir in Azerbaijan.</title>
        <authorList>
            <person name="Grouzdev D.S."/>
            <person name="Bidzhieva S.K."/>
            <person name="Sokolova D.S."/>
            <person name="Tourova T.P."/>
            <person name="Poltaraus A.B."/>
            <person name="Nazina T.N."/>
        </authorList>
    </citation>
    <scope>NUCLEOTIDE SEQUENCE [LARGE SCALE GENOMIC DNA]</scope>
    <source>
        <strain evidence="1 2">1933P</strain>
    </source>
</reference>
<dbReference type="EMBL" id="SRIB01000020">
    <property type="protein sequence ID" value="TFZ39158.1"/>
    <property type="molecule type" value="Genomic_DNA"/>
</dbReference>
<dbReference type="OrthoDB" id="3078199at2"/>